<dbReference type="EMBL" id="CBXF010000088">
    <property type="protein sequence ID" value="CDL83148.1"/>
    <property type="molecule type" value="Genomic_DNA"/>
</dbReference>
<name>W1IZ87_9GAMM</name>
<accession>W1IZ87</accession>
<dbReference type="AlphaFoldDB" id="W1IZ87"/>
<comment type="caution">
    <text evidence="1">The sequence shown here is derived from an EMBL/GenBank/DDBJ whole genome shotgun (WGS) entry which is preliminary data.</text>
</comment>
<dbReference type="Proteomes" id="UP000019202">
    <property type="component" value="Unassembled WGS sequence"/>
</dbReference>
<protein>
    <submittedName>
        <fullName evidence="1">Uncharacterized protein</fullName>
    </submittedName>
</protein>
<keyword evidence="2" id="KW-1185">Reference proteome</keyword>
<gene>
    <name evidence="1" type="ORF">XSR1_30009</name>
</gene>
<evidence type="ECO:0000313" key="1">
    <source>
        <dbReference type="EMBL" id="CDL83148.1"/>
    </source>
</evidence>
<sequence>MNSQLLTDCQIYLCLTTGYRQVKSQLRQINHSVPTIIMDSTRPFQPEFFVARTPHWYRVRTS</sequence>
<proteinExistence type="predicted"/>
<organism evidence="1 2">
    <name type="scientific">Xenorhabdus szentirmaii DSM 16338</name>
    <dbReference type="NCBI Taxonomy" id="1427518"/>
    <lineage>
        <taxon>Bacteria</taxon>
        <taxon>Pseudomonadati</taxon>
        <taxon>Pseudomonadota</taxon>
        <taxon>Gammaproteobacteria</taxon>
        <taxon>Enterobacterales</taxon>
        <taxon>Morganellaceae</taxon>
        <taxon>Xenorhabdus</taxon>
    </lineage>
</organism>
<reference evidence="1" key="1">
    <citation type="submission" date="2013-11" db="EMBL/GenBank/DDBJ databases">
        <title>Draft genome sequence and annotation of the entomopathogenic bacteria, Xenorhabdus cabanillasi strain JM26 and Xenorhabdus szentirmai strain DSM 16338.</title>
        <authorList>
            <person name="Gualtieri M."/>
            <person name="Ogier J.C."/>
            <person name="Pages S."/>
            <person name="Givaudan A."/>
            <person name="Gaudriault S."/>
        </authorList>
    </citation>
    <scope>NUCLEOTIDE SEQUENCE [LARGE SCALE GENOMIC DNA]</scope>
    <source>
        <strain evidence="1">DSM 16338</strain>
    </source>
</reference>
<evidence type="ECO:0000313" key="2">
    <source>
        <dbReference type="Proteomes" id="UP000019202"/>
    </source>
</evidence>